<dbReference type="AlphaFoldDB" id="A0A7C8I2U7"/>
<keyword evidence="1" id="KW-0175">Coiled coil</keyword>
<organism evidence="2 3">
    <name type="scientific">Massariosphaeria phaeospora</name>
    <dbReference type="NCBI Taxonomy" id="100035"/>
    <lineage>
        <taxon>Eukaryota</taxon>
        <taxon>Fungi</taxon>
        <taxon>Dikarya</taxon>
        <taxon>Ascomycota</taxon>
        <taxon>Pezizomycotina</taxon>
        <taxon>Dothideomycetes</taxon>
        <taxon>Pleosporomycetidae</taxon>
        <taxon>Pleosporales</taxon>
        <taxon>Pleosporales incertae sedis</taxon>
        <taxon>Massariosphaeria</taxon>
    </lineage>
</organism>
<name>A0A7C8I2U7_9PLEO</name>
<dbReference type="EMBL" id="JAADJZ010000033">
    <property type="protein sequence ID" value="KAF2865473.1"/>
    <property type="molecule type" value="Genomic_DNA"/>
</dbReference>
<evidence type="ECO:0008006" key="4">
    <source>
        <dbReference type="Google" id="ProtNLM"/>
    </source>
</evidence>
<evidence type="ECO:0000313" key="3">
    <source>
        <dbReference type="Proteomes" id="UP000481861"/>
    </source>
</evidence>
<evidence type="ECO:0000313" key="2">
    <source>
        <dbReference type="EMBL" id="KAF2865473.1"/>
    </source>
</evidence>
<reference evidence="2 3" key="1">
    <citation type="submission" date="2020-01" db="EMBL/GenBank/DDBJ databases">
        <authorList>
            <consortium name="DOE Joint Genome Institute"/>
            <person name="Haridas S."/>
            <person name="Albert R."/>
            <person name="Binder M."/>
            <person name="Bloem J."/>
            <person name="Labutti K."/>
            <person name="Salamov A."/>
            <person name="Andreopoulos B."/>
            <person name="Baker S.E."/>
            <person name="Barry K."/>
            <person name="Bills G."/>
            <person name="Bluhm B.H."/>
            <person name="Cannon C."/>
            <person name="Castanera R."/>
            <person name="Culley D.E."/>
            <person name="Daum C."/>
            <person name="Ezra D."/>
            <person name="Gonzalez J.B."/>
            <person name="Henrissat B."/>
            <person name="Kuo A."/>
            <person name="Liang C."/>
            <person name="Lipzen A."/>
            <person name="Lutzoni F."/>
            <person name="Magnuson J."/>
            <person name="Mondo S."/>
            <person name="Nolan M."/>
            <person name="Ohm R."/>
            <person name="Pangilinan J."/>
            <person name="Park H.-J.H."/>
            <person name="Ramirez L."/>
            <person name="Alfaro M."/>
            <person name="Sun H."/>
            <person name="Tritt A."/>
            <person name="Yoshinaga Y."/>
            <person name="Zwiers L.-H.L."/>
            <person name="Turgeon B.G."/>
            <person name="Goodwin S.B."/>
            <person name="Spatafora J.W."/>
            <person name="Crous P.W."/>
            <person name="Grigoriev I.V."/>
        </authorList>
    </citation>
    <scope>NUCLEOTIDE SEQUENCE [LARGE SCALE GENOMIC DNA]</scope>
    <source>
        <strain evidence="2 3">CBS 611.86</strain>
    </source>
</reference>
<comment type="caution">
    <text evidence="2">The sequence shown here is derived from an EMBL/GenBank/DDBJ whole genome shotgun (WGS) entry which is preliminary data.</text>
</comment>
<feature type="coiled-coil region" evidence="1">
    <location>
        <begin position="12"/>
        <end position="64"/>
    </location>
</feature>
<dbReference type="Proteomes" id="UP000481861">
    <property type="component" value="Unassembled WGS sequence"/>
</dbReference>
<protein>
    <recommendedName>
        <fullName evidence="4">C3H1-type domain-containing protein</fullName>
    </recommendedName>
</protein>
<evidence type="ECO:0000256" key="1">
    <source>
        <dbReference type="SAM" id="Coils"/>
    </source>
</evidence>
<proteinExistence type="predicted"/>
<sequence>MLPTAAHQAATIKALTARAEHAEAARAQAEKARDYCLTGTKAHIEALQAEIAALKTQLQEARHEQKTRPAPPARQVACTGCFVHGRECDDGEPCFQCMVRHRGHRCCRMQCKKYDAGMCRNEQCELAHETDGYARLTGWARLKRIKKADDDVDQEMEDGEIGG</sequence>
<accession>A0A7C8I2U7</accession>
<keyword evidence="3" id="KW-1185">Reference proteome</keyword>
<gene>
    <name evidence="2" type="ORF">BDV95DRAFT_612616</name>
</gene>